<evidence type="ECO:0000256" key="7">
    <source>
        <dbReference type="ARBA" id="ARBA00023136"/>
    </source>
</evidence>
<feature type="transmembrane region" description="Helical" evidence="8">
    <location>
        <begin position="790"/>
        <end position="812"/>
    </location>
</feature>
<gene>
    <name evidence="11" type="ORF">J2S75_003697</name>
</gene>
<protein>
    <submittedName>
        <fullName evidence="11">Ribosome-dependent ATPase</fullName>
    </submittedName>
</protein>
<evidence type="ECO:0000313" key="11">
    <source>
        <dbReference type="EMBL" id="MDQ0304652.1"/>
    </source>
</evidence>
<evidence type="ECO:0000256" key="4">
    <source>
        <dbReference type="ARBA" id="ARBA00022741"/>
    </source>
</evidence>
<dbReference type="Pfam" id="PF12698">
    <property type="entry name" value="ABC2_membrane_3"/>
    <property type="match status" value="1"/>
</dbReference>
<feature type="domain" description="ABC transporter" evidence="9">
    <location>
        <begin position="10"/>
        <end position="245"/>
    </location>
</feature>
<proteinExistence type="inferred from homology"/>
<organism evidence="11 12">
    <name type="scientific">Ancylobacter polymorphus</name>
    <dbReference type="NCBI Taxonomy" id="223390"/>
    <lineage>
        <taxon>Bacteria</taxon>
        <taxon>Pseudomonadati</taxon>
        <taxon>Pseudomonadota</taxon>
        <taxon>Alphaproteobacteria</taxon>
        <taxon>Hyphomicrobiales</taxon>
        <taxon>Xanthobacteraceae</taxon>
        <taxon>Ancylobacter</taxon>
    </lineage>
</organism>
<evidence type="ECO:0000256" key="5">
    <source>
        <dbReference type="ARBA" id="ARBA00022840"/>
    </source>
</evidence>
<dbReference type="Pfam" id="PF00005">
    <property type="entry name" value="ABC_tran"/>
    <property type="match status" value="2"/>
</dbReference>
<dbReference type="InterPro" id="IPR003439">
    <property type="entry name" value="ABC_transporter-like_ATP-bd"/>
</dbReference>
<evidence type="ECO:0000313" key="12">
    <source>
        <dbReference type="Proteomes" id="UP001224682"/>
    </source>
</evidence>
<dbReference type="PROSITE" id="PS51012">
    <property type="entry name" value="ABC_TM2"/>
    <property type="match status" value="1"/>
</dbReference>
<evidence type="ECO:0000256" key="2">
    <source>
        <dbReference type="ARBA" id="ARBA00005417"/>
    </source>
</evidence>
<dbReference type="EMBL" id="JAUSUI010000008">
    <property type="protein sequence ID" value="MDQ0304652.1"/>
    <property type="molecule type" value="Genomic_DNA"/>
</dbReference>
<dbReference type="InterPro" id="IPR027417">
    <property type="entry name" value="P-loop_NTPase"/>
</dbReference>
<dbReference type="SUPFAM" id="SSF52540">
    <property type="entry name" value="P-loop containing nucleoside triphosphate hydrolases"/>
    <property type="match status" value="2"/>
</dbReference>
<evidence type="ECO:0000256" key="6">
    <source>
        <dbReference type="ARBA" id="ARBA00022989"/>
    </source>
</evidence>
<dbReference type="InterPro" id="IPR017871">
    <property type="entry name" value="ABC_transporter-like_CS"/>
</dbReference>
<dbReference type="PROSITE" id="PS00211">
    <property type="entry name" value="ABC_TRANSPORTER_1"/>
    <property type="match status" value="1"/>
</dbReference>
<dbReference type="PROSITE" id="PS50893">
    <property type="entry name" value="ABC_TRANSPORTER_2"/>
    <property type="match status" value="2"/>
</dbReference>
<keyword evidence="7 8" id="KW-0472">Membrane</keyword>
<keyword evidence="12" id="KW-1185">Reference proteome</keyword>
<keyword evidence="5" id="KW-0067">ATP-binding</keyword>
<evidence type="ECO:0000256" key="3">
    <source>
        <dbReference type="ARBA" id="ARBA00022692"/>
    </source>
</evidence>
<dbReference type="Gene3D" id="3.40.50.300">
    <property type="entry name" value="P-loop containing nucleotide triphosphate hydrolases"/>
    <property type="match status" value="2"/>
</dbReference>
<dbReference type="InterPro" id="IPR047817">
    <property type="entry name" value="ABC2_TM_bact-type"/>
</dbReference>
<keyword evidence="3 8" id="KW-0812">Transmembrane</keyword>
<keyword evidence="4" id="KW-0547">Nucleotide-binding</keyword>
<reference evidence="11 12" key="1">
    <citation type="submission" date="2023-07" db="EMBL/GenBank/DDBJ databases">
        <title>Genomic Encyclopedia of Type Strains, Phase IV (KMG-IV): sequencing the most valuable type-strain genomes for metagenomic binning, comparative biology and taxonomic classification.</title>
        <authorList>
            <person name="Goeker M."/>
        </authorList>
    </citation>
    <scope>NUCLEOTIDE SEQUENCE [LARGE SCALE GENOMIC DNA]</scope>
    <source>
        <strain evidence="11 12">DSM 2457</strain>
    </source>
</reference>
<sequence>MSGDAATPVLALAGVTHRYGKTLALDRVDLAVPAGCMAGLIGPDGVGKSTLLGLAAGVTRIQEGRVSVLGGDMAARDWRRQAGGRIAFMPQGLGRNLYPTLSIAENLDFFGRLFGQGAAERAERIAELLTATGLSPFAARPAGKLSGGMKQKLGICAALIHDPDLVILDEPTTGIDPLSRRQFWELMARLRERRPSMSVIVATAYMEEAERFDWLAAMNAGRVLATGSPADIRAQAGEATLERAFVALLPQAERAQDGPLPDLPRVIHDGEPAIEANGLTRRFGDFVAVDQVNFRIERGEIFGFLGSNGSGKSTTMKMLTGLLPASEGEAKLFGAPLAGGDMETRKRVGYMSQAFSLYGELTVRQNLVLHAELFEIADRAARVAEMERRFDLADVADMRPESLPLGIRQRLQLAVAVIHKPEILILDEPTSGVDPVARDGFWRTLIELSRQDGVTIFLSTHFMNEAERCDRISLMHAGKVLAVGTPEALKRERGMDTLEEVFIAVLEEAGMGREEGSVELKQRPATQAQVKRFDAGRLWAYTRREALEIVRDPARLAFALIGPILLLFTFGYGISFDVENLPYAAFDQDRSAQSRQVLESFEGSRYFETHAPLSSIEELETRLKSGELKLAIEIPPNFGRDLLRERTPEIGVWLDGSMPFRAETTRGYVQGIAQSYLADAQERRTGKASPSAAFSLEPRYRYNQAFKSVNAMVPNVIMLMLVLIPAIMSALGVVKEKETGSITNFQSTPVTRFEFLLGKQLPYVAIAFVSFLTMVAAAWLVFAVPVKGSFATLAFGSLVYVFSTTAFGLLVSSFVKSQVAAIFATAIVAIIPAVNFSGLLVPVSSLSGGARLMGLAFPSAWYQQVSVGTFTKALGFGALWHDIAMVFVLALVFIAGAMLALRKQGA</sequence>
<keyword evidence="6 8" id="KW-1133">Transmembrane helix</keyword>
<comment type="caution">
    <text evidence="11">The sequence shown here is derived from an EMBL/GenBank/DDBJ whole genome shotgun (WGS) entry which is preliminary data.</text>
</comment>
<dbReference type="RefSeq" id="WP_307022029.1">
    <property type="nucleotide sequence ID" value="NZ_JAUSUI010000008.1"/>
</dbReference>
<evidence type="ECO:0000256" key="8">
    <source>
        <dbReference type="SAM" id="Phobius"/>
    </source>
</evidence>
<evidence type="ECO:0000256" key="1">
    <source>
        <dbReference type="ARBA" id="ARBA00004141"/>
    </source>
</evidence>
<dbReference type="SMART" id="SM00382">
    <property type="entry name" value="AAA"/>
    <property type="match status" value="2"/>
</dbReference>
<feature type="transmembrane region" description="Helical" evidence="8">
    <location>
        <begin position="712"/>
        <end position="734"/>
    </location>
</feature>
<accession>A0ABU0BFN4</accession>
<dbReference type="PANTHER" id="PTHR43038">
    <property type="entry name" value="ATP-BINDING CASSETTE, SUB-FAMILY H, MEMBER 1"/>
    <property type="match status" value="1"/>
</dbReference>
<comment type="similarity">
    <text evidence="2">Belongs to the ABC transporter superfamily.</text>
</comment>
<feature type="transmembrane region" description="Helical" evidence="8">
    <location>
        <begin position="761"/>
        <end position="784"/>
    </location>
</feature>
<feature type="transmembrane region" description="Helical" evidence="8">
    <location>
        <begin position="883"/>
        <end position="901"/>
    </location>
</feature>
<name>A0ABU0BFN4_9HYPH</name>
<dbReference type="CDD" id="cd03230">
    <property type="entry name" value="ABC_DR_subfamily_A"/>
    <property type="match status" value="1"/>
</dbReference>
<dbReference type="PANTHER" id="PTHR43038:SF4">
    <property type="entry name" value="RIBOSOME-ASSOCIATED ATPASE"/>
    <property type="match status" value="1"/>
</dbReference>
<dbReference type="InterPro" id="IPR047651">
    <property type="entry name" value="ABC2_perm_RbbA"/>
</dbReference>
<dbReference type="Proteomes" id="UP001224682">
    <property type="component" value="Unassembled WGS sequence"/>
</dbReference>
<feature type="domain" description="ABC transmembrane type-2" evidence="10">
    <location>
        <begin position="674"/>
        <end position="904"/>
    </location>
</feature>
<feature type="domain" description="ABC transporter" evidence="9">
    <location>
        <begin position="274"/>
        <end position="502"/>
    </location>
</feature>
<evidence type="ECO:0000259" key="9">
    <source>
        <dbReference type="PROSITE" id="PS50893"/>
    </source>
</evidence>
<evidence type="ECO:0000259" key="10">
    <source>
        <dbReference type="PROSITE" id="PS51012"/>
    </source>
</evidence>
<comment type="subcellular location">
    <subcellularLocation>
        <location evidence="1">Membrane</location>
        <topology evidence="1">Multi-pass membrane protein</topology>
    </subcellularLocation>
</comment>
<dbReference type="NCBIfam" id="NF033858">
    <property type="entry name" value="ABC2_perm_RbbA"/>
    <property type="match status" value="1"/>
</dbReference>
<feature type="transmembrane region" description="Helical" evidence="8">
    <location>
        <begin position="819"/>
        <end position="843"/>
    </location>
</feature>
<dbReference type="InterPro" id="IPR003593">
    <property type="entry name" value="AAA+_ATPase"/>
</dbReference>
<dbReference type="InterPro" id="IPR013525">
    <property type="entry name" value="ABC2_TM"/>
</dbReference>
<dbReference type="Gene3D" id="3.40.1710.10">
    <property type="entry name" value="abc type-2 transporter like domain"/>
    <property type="match status" value="1"/>
</dbReference>